<evidence type="ECO:0000313" key="3">
    <source>
        <dbReference type="RefSeq" id="XP_013870726.1"/>
    </source>
</evidence>
<feature type="region of interest" description="Disordered" evidence="1">
    <location>
        <begin position="430"/>
        <end position="513"/>
    </location>
</feature>
<organism evidence="2 3">
    <name type="scientific">Austrofundulus limnaeus</name>
    <name type="common">Annual killifish</name>
    <dbReference type="NCBI Taxonomy" id="52670"/>
    <lineage>
        <taxon>Eukaryota</taxon>
        <taxon>Metazoa</taxon>
        <taxon>Chordata</taxon>
        <taxon>Craniata</taxon>
        <taxon>Vertebrata</taxon>
        <taxon>Euteleostomi</taxon>
        <taxon>Actinopterygii</taxon>
        <taxon>Neopterygii</taxon>
        <taxon>Teleostei</taxon>
        <taxon>Neoteleostei</taxon>
        <taxon>Acanthomorphata</taxon>
        <taxon>Ovalentaria</taxon>
        <taxon>Atherinomorphae</taxon>
        <taxon>Cyprinodontiformes</taxon>
        <taxon>Rivulidae</taxon>
        <taxon>Austrofundulus</taxon>
    </lineage>
</organism>
<dbReference type="InterPro" id="IPR053309">
    <property type="entry name" value="Balbiani_Body_Formation"/>
</dbReference>
<feature type="region of interest" description="Disordered" evidence="1">
    <location>
        <begin position="152"/>
        <end position="184"/>
    </location>
</feature>
<feature type="compositionally biased region" description="Basic residues" evidence="1">
    <location>
        <begin position="480"/>
        <end position="490"/>
    </location>
</feature>
<dbReference type="Proteomes" id="UP000192220">
    <property type="component" value="Unplaced"/>
</dbReference>
<dbReference type="STRING" id="52670.A0A2I4BSJ4"/>
<name>A0A2I4BSJ4_AUSLI</name>
<dbReference type="FunCoup" id="A0A2I4BSJ4">
    <property type="interactions" value="120"/>
</dbReference>
<proteinExistence type="predicted"/>
<dbReference type="RefSeq" id="XP_013870726.1">
    <property type="nucleotide sequence ID" value="XM_014015272.1"/>
</dbReference>
<feature type="region of interest" description="Disordered" evidence="1">
    <location>
        <begin position="105"/>
        <end position="126"/>
    </location>
</feature>
<evidence type="ECO:0000313" key="2">
    <source>
        <dbReference type="Proteomes" id="UP000192220"/>
    </source>
</evidence>
<accession>A0A2I4BSJ4</accession>
<keyword evidence="2" id="KW-1185">Reference proteome</keyword>
<sequence length="597" mass="67257">MDDASQHPHSFGSGEQRSHHPRPFFYVQPPSQPYYVYPQWQLSNPYNNFGLPAGFNLGRPCMHPYPYGPYPGFVLPHAPIYPMDYRRMFEPRFQHPPAWGDVPRQQHYPQPHGRRETTCSGAQTDPSDAISKLIECLDKIRVTELQSANRELDSGVASHSSGLFSPGEKKMEERDHTQPSAPHDACLESPVVTFASTAAVYDSESSRLILDSPSPQEGWAGRLEEELPLDSSSLHEECSEQRLNAHLISLEEEVVTDIQTNISVSDSSVFKCDADLQAARSFPSSMLSPNKADGSDKVSQVDLGTSCDEAKPDEGCQILKLPFDRVVTPGGGCLSPQSALYYYNYLPMQVTHERMSVLSPSLDELSSRDEMFSTDLDDDLFPKRVYTGNKLTDFSGSPQAADDPLKLWLPYTKRVVCSCCGRSLAKGAARSKVHSSRMHRDEAEDSEEEGRHGRGCEQPLRVVVRKHSTPRKTQPTPQRHTAKPWCKRSQHKELSEPAKQGEHQAEAAETGTEELDSSELQCWTCQEGDCREDLSITDGWTEGDVIPRRRQAGPLQRQEMSPQWKLMYHRPKDEDHNDDEALLLHWERGSKVREPRC</sequence>
<gene>
    <name evidence="3" type="primary">LOC106522301</name>
</gene>
<dbReference type="PANTHER" id="PTHR38654:SF1">
    <property type="entry name" value="BUCKY BALL"/>
    <property type="match status" value="1"/>
</dbReference>
<evidence type="ECO:0000256" key="1">
    <source>
        <dbReference type="SAM" id="MobiDB-lite"/>
    </source>
</evidence>
<dbReference type="OrthoDB" id="8946276at2759"/>
<dbReference type="PANTHER" id="PTHR38654">
    <property type="entry name" value="BUCKY BALL-RELATED"/>
    <property type="match status" value="1"/>
</dbReference>
<feature type="compositionally biased region" description="Basic and acidic residues" evidence="1">
    <location>
        <begin position="167"/>
        <end position="177"/>
    </location>
</feature>
<dbReference type="KEGG" id="alim:106522301"/>
<feature type="region of interest" description="Disordered" evidence="1">
    <location>
        <begin position="1"/>
        <end position="23"/>
    </location>
</feature>
<dbReference type="InParanoid" id="A0A2I4BSJ4"/>
<protein>
    <submittedName>
        <fullName evidence="3">Uncharacterized protein LOC106522301</fullName>
    </submittedName>
</protein>
<dbReference type="GeneID" id="106522301"/>
<reference evidence="3" key="1">
    <citation type="submission" date="2025-08" db="UniProtKB">
        <authorList>
            <consortium name="RefSeq"/>
        </authorList>
    </citation>
    <scope>IDENTIFICATION</scope>
    <source>
        <strain evidence="3">Quisiro</strain>
        <tissue evidence="3">Liver</tissue>
    </source>
</reference>
<dbReference type="AlphaFoldDB" id="A0A2I4BSJ4"/>
<feature type="compositionally biased region" description="Basic and acidic residues" evidence="1">
    <location>
        <begin position="491"/>
        <end position="506"/>
    </location>
</feature>